<organism evidence="8 9">
    <name type="scientific">Pelomicrobium methylotrophicum</name>
    <dbReference type="NCBI Taxonomy" id="2602750"/>
    <lineage>
        <taxon>Bacteria</taxon>
        <taxon>Pseudomonadati</taxon>
        <taxon>Pseudomonadota</taxon>
        <taxon>Hydrogenophilia</taxon>
        <taxon>Hydrogenophilia incertae sedis</taxon>
        <taxon>Pelomicrobium</taxon>
    </lineage>
</organism>
<dbReference type="Pfam" id="PF00950">
    <property type="entry name" value="ABC-3"/>
    <property type="match status" value="1"/>
</dbReference>
<evidence type="ECO:0000256" key="2">
    <source>
        <dbReference type="ARBA" id="ARBA00008034"/>
    </source>
</evidence>
<dbReference type="RefSeq" id="WP_147798383.1">
    <property type="nucleotide sequence ID" value="NZ_VPFL01000001.1"/>
</dbReference>
<name>A0A5C7F1Z3_9PROT</name>
<sequence>MDALFDPLFQLPFATGFAYALCLPALGMYLQLREEWIAALALAQVSAFGALAAAALNASVMMGAAAATLAAAAAKGHLARRGATGWILLLLFGWSGALLLAANLPLAEPLGRALLDGQLYFTGAVHLGVGVAAAAVAFGALAKLSRPLLLERLLPGFLEASGAPVRRLRLAFDLLAAVVIALATASIGVMATFALLYTPSVMAYRFAPNWRTGLFGAVLSGAALYVVGFSLALALDQPFGPVLVGAAVAVTALSMSGSVRAARGR</sequence>
<keyword evidence="9" id="KW-1185">Reference proteome</keyword>
<keyword evidence="4 7" id="KW-1133">Transmembrane helix</keyword>
<dbReference type="InterPro" id="IPR001626">
    <property type="entry name" value="ABC_TroCD"/>
</dbReference>
<dbReference type="GO" id="GO:0055085">
    <property type="term" value="P:transmembrane transport"/>
    <property type="evidence" value="ECO:0007669"/>
    <property type="project" value="InterPro"/>
</dbReference>
<keyword evidence="3 6" id="KW-0812">Transmembrane</keyword>
<keyword evidence="6" id="KW-0813">Transport</keyword>
<feature type="transmembrane region" description="Helical" evidence="7">
    <location>
        <begin position="50"/>
        <end position="74"/>
    </location>
</feature>
<evidence type="ECO:0000256" key="3">
    <source>
        <dbReference type="ARBA" id="ARBA00022692"/>
    </source>
</evidence>
<dbReference type="AlphaFoldDB" id="A0A5C7F1Z3"/>
<dbReference type="GO" id="GO:0010043">
    <property type="term" value="P:response to zinc ion"/>
    <property type="evidence" value="ECO:0007669"/>
    <property type="project" value="TreeGrafter"/>
</dbReference>
<evidence type="ECO:0000256" key="1">
    <source>
        <dbReference type="ARBA" id="ARBA00004141"/>
    </source>
</evidence>
<feature type="transmembrane region" description="Helical" evidence="7">
    <location>
        <begin position="217"/>
        <end position="235"/>
    </location>
</feature>
<dbReference type="GO" id="GO:0043190">
    <property type="term" value="C:ATP-binding cassette (ABC) transporter complex"/>
    <property type="evidence" value="ECO:0007669"/>
    <property type="project" value="InterPro"/>
</dbReference>
<dbReference type="InterPro" id="IPR037294">
    <property type="entry name" value="ABC_BtuC-like"/>
</dbReference>
<reference evidence="8 9" key="1">
    <citation type="submission" date="2019-08" db="EMBL/GenBank/DDBJ databases">
        <title>Pelomicrobium methylotrophicum gen. nov., sp. nov. a moderately thermophilic, facultatively anaerobic, lithoautotrophic and methylotrophic bacterium isolated from a terrestrial mud volcano.</title>
        <authorList>
            <person name="Slobodkina G.B."/>
            <person name="Merkel A.Y."/>
            <person name="Slobodkin A.I."/>
        </authorList>
    </citation>
    <scope>NUCLEOTIDE SEQUENCE [LARGE SCALE GENOMIC DNA]</scope>
    <source>
        <strain evidence="8 9">SM250</strain>
    </source>
</reference>
<dbReference type="OrthoDB" id="9180660at2"/>
<accession>A0A5C7F1Z3</accession>
<comment type="subcellular location">
    <subcellularLocation>
        <location evidence="6">Cell membrane</location>
        <topology evidence="6">Multi-pass membrane protein</topology>
    </subcellularLocation>
    <subcellularLocation>
        <location evidence="1">Membrane</location>
        <topology evidence="1">Multi-pass membrane protein</topology>
    </subcellularLocation>
</comment>
<feature type="transmembrane region" description="Helical" evidence="7">
    <location>
        <begin position="119"/>
        <end position="142"/>
    </location>
</feature>
<feature type="transmembrane region" description="Helical" evidence="7">
    <location>
        <begin position="12"/>
        <end position="30"/>
    </location>
</feature>
<evidence type="ECO:0000256" key="6">
    <source>
        <dbReference type="RuleBase" id="RU003943"/>
    </source>
</evidence>
<dbReference type="PANTHER" id="PTHR30477:SF19">
    <property type="entry name" value="METAL ABC TRANSPORTER PERMEASE"/>
    <property type="match status" value="1"/>
</dbReference>
<gene>
    <name evidence="8" type="ORF">FR698_01465</name>
</gene>
<keyword evidence="5 7" id="KW-0472">Membrane</keyword>
<dbReference type="EMBL" id="VPFL01000001">
    <property type="protein sequence ID" value="TXF13798.1"/>
    <property type="molecule type" value="Genomic_DNA"/>
</dbReference>
<evidence type="ECO:0000256" key="5">
    <source>
        <dbReference type="ARBA" id="ARBA00023136"/>
    </source>
</evidence>
<evidence type="ECO:0000313" key="8">
    <source>
        <dbReference type="EMBL" id="TXF13798.1"/>
    </source>
</evidence>
<comment type="caution">
    <text evidence="8">The sequence shown here is derived from an EMBL/GenBank/DDBJ whole genome shotgun (WGS) entry which is preliminary data.</text>
</comment>
<evidence type="ECO:0000256" key="4">
    <source>
        <dbReference type="ARBA" id="ARBA00022989"/>
    </source>
</evidence>
<proteinExistence type="inferred from homology"/>
<dbReference type="Proteomes" id="UP000321201">
    <property type="component" value="Unassembled WGS sequence"/>
</dbReference>
<feature type="transmembrane region" description="Helical" evidence="7">
    <location>
        <begin position="86"/>
        <end position="107"/>
    </location>
</feature>
<evidence type="ECO:0000256" key="7">
    <source>
        <dbReference type="SAM" id="Phobius"/>
    </source>
</evidence>
<comment type="similarity">
    <text evidence="2 6">Belongs to the ABC-3 integral membrane protein family.</text>
</comment>
<feature type="transmembrane region" description="Helical" evidence="7">
    <location>
        <begin position="174"/>
        <end position="197"/>
    </location>
</feature>
<evidence type="ECO:0000313" key="9">
    <source>
        <dbReference type="Proteomes" id="UP000321201"/>
    </source>
</evidence>
<feature type="transmembrane region" description="Helical" evidence="7">
    <location>
        <begin position="242"/>
        <end position="262"/>
    </location>
</feature>
<dbReference type="InParanoid" id="A0A5C7F1Z3"/>
<protein>
    <submittedName>
        <fullName evidence="8">ABC transporter</fullName>
    </submittedName>
</protein>
<dbReference type="SUPFAM" id="SSF81345">
    <property type="entry name" value="ABC transporter involved in vitamin B12 uptake, BtuC"/>
    <property type="match status" value="1"/>
</dbReference>
<dbReference type="PANTHER" id="PTHR30477">
    <property type="entry name" value="ABC-TRANSPORTER METAL-BINDING PROTEIN"/>
    <property type="match status" value="1"/>
</dbReference>